<sequence>MDSQWRAKTLYPFLGILLLLSLLYLNFNNSDDNYFSFPIFLWQPKIGFVSTNSTQFVIIDDGAGGGDSAFYVNGWNSYWLMMESVWSSSRPKVSEMLKRGAQMGLTVCRTWAFSDGRGADALQVSPGLFNERVFRGLDYVIVEARRNHIRLILSLVNNLVAFGGKNQYVKWAKEAGVNVSLSDDSFFSNPIIKDYYKAYIKAVVKRKNSLSGVMYSEEPAIFAWELMNEPRCASSSSAPVLQDYDGKWTEKGESAFDGSILSQISFSLDLMEIILELFLWLKAWIVEMAAYIKSLDNRHLVTVGLEGFYGPNTTNKSEVNPGIWAASLGTDFILNSATDNIDFASVHAYPDSWIPHADLEAKTNYLSNWVDSHIIDGNFVLRKPVLFTEVGSRRDVDEKGVHKRDVLLKIVYDKIYESAKKRQAGAGALIWQLLVEDVDRYSDQFSFIPQDSPFTYNLIKEQSCRLKRISAEHNRANKPEQVDRCK</sequence>
<accession>A0A835K6L2</accession>
<evidence type="ECO:0000256" key="3">
    <source>
        <dbReference type="ARBA" id="ARBA00012706"/>
    </source>
</evidence>
<keyword evidence="6" id="KW-0812">Transmembrane</keyword>
<evidence type="ECO:0000313" key="9">
    <source>
        <dbReference type="Proteomes" id="UP000657918"/>
    </source>
</evidence>
<keyword evidence="6" id="KW-1133">Transmembrane helix</keyword>
<dbReference type="PANTHER" id="PTHR31451">
    <property type="match status" value="1"/>
</dbReference>
<evidence type="ECO:0000256" key="4">
    <source>
        <dbReference type="ARBA" id="ARBA00022801"/>
    </source>
</evidence>
<dbReference type="AlphaFoldDB" id="A0A835K6L2"/>
<dbReference type="EC" id="3.2.1.78" evidence="3"/>
<reference evidence="8 9" key="1">
    <citation type="submission" date="2020-10" db="EMBL/GenBank/DDBJ databases">
        <title>Plant Genome Project.</title>
        <authorList>
            <person name="Zhang R.-G."/>
        </authorList>
    </citation>
    <scope>NUCLEOTIDE SEQUENCE [LARGE SCALE GENOMIC DNA]</scope>
    <source>
        <strain evidence="8">FAFU-HL-1</strain>
        <tissue evidence="8">Leaf</tissue>
    </source>
</reference>
<dbReference type="Gene3D" id="3.20.20.80">
    <property type="entry name" value="Glycosidases"/>
    <property type="match status" value="1"/>
</dbReference>
<feature type="domain" description="Glycoside hydrolase family 5" evidence="7">
    <location>
        <begin position="282"/>
        <end position="431"/>
    </location>
</feature>
<proteinExistence type="inferred from homology"/>
<keyword evidence="6" id="KW-0472">Membrane</keyword>
<dbReference type="OrthoDB" id="406631at2759"/>
<dbReference type="InterPro" id="IPR045053">
    <property type="entry name" value="MAN-like"/>
</dbReference>
<protein>
    <recommendedName>
        <fullName evidence="3">mannan endo-1,4-beta-mannosidase</fullName>
        <ecNumber evidence="3">3.2.1.78</ecNumber>
    </recommendedName>
</protein>
<dbReference type="InterPro" id="IPR017853">
    <property type="entry name" value="GH"/>
</dbReference>
<feature type="domain" description="Glycoside hydrolase family 5" evidence="7">
    <location>
        <begin position="69"/>
        <end position="242"/>
    </location>
</feature>
<dbReference type="PANTHER" id="PTHR31451:SF51">
    <property type="entry name" value="MANNAN ENDO-1,4-BETA-MANNOSIDASE 6"/>
    <property type="match status" value="1"/>
</dbReference>
<gene>
    <name evidence="8" type="ORF">SADUNF_Sadunf06G0007300</name>
</gene>
<evidence type="ECO:0000259" key="7">
    <source>
        <dbReference type="Pfam" id="PF26410"/>
    </source>
</evidence>
<comment type="similarity">
    <text evidence="2">Belongs to the glycosyl hydrolase 5 (cellulase A) family.</text>
</comment>
<dbReference type="InterPro" id="IPR001547">
    <property type="entry name" value="Glyco_hydro_5"/>
</dbReference>
<evidence type="ECO:0000313" key="8">
    <source>
        <dbReference type="EMBL" id="KAF9679364.1"/>
    </source>
</evidence>
<evidence type="ECO:0000256" key="5">
    <source>
        <dbReference type="ARBA" id="ARBA00023295"/>
    </source>
</evidence>
<comment type="caution">
    <text evidence="8">The sequence shown here is derived from an EMBL/GenBank/DDBJ whole genome shotgun (WGS) entry which is preliminary data.</text>
</comment>
<comment type="catalytic activity">
    <reaction evidence="1">
        <text>Random hydrolysis of (1-&gt;4)-beta-D-mannosidic linkages in mannans, galactomannans and glucomannans.</text>
        <dbReference type="EC" id="3.2.1.78"/>
    </reaction>
</comment>
<keyword evidence="9" id="KW-1185">Reference proteome</keyword>
<evidence type="ECO:0000256" key="1">
    <source>
        <dbReference type="ARBA" id="ARBA00001678"/>
    </source>
</evidence>
<keyword evidence="5" id="KW-0326">Glycosidase</keyword>
<evidence type="ECO:0000256" key="2">
    <source>
        <dbReference type="ARBA" id="ARBA00005641"/>
    </source>
</evidence>
<evidence type="ECO:0000256" key="6">
    <source>
        <dbReference type="SAM" id="Phobius"/>
    </source>
</evidence>
<dbReference type="SUPFAM" id="SSF51445">
    <property type="entry name" value="(Trans)glycosidases"/>
    <property type="match status" value="1"/>
</dbReference>
<dbReference type="Pfam" id="PF26410">
    <property type="entry name" value="GH5_mannosidase"/>
    <property type="match status" value="2"/>
</dbReference>
<name>A0A835K6L2_9ROSI</name>
<dbReference type="EMBL" id="JADGMS010000006">
    <property type="protein sequence ID" value="KAF9679364.1"/>
    <property type="molecule type" value="Genomic_DNA"/>
</dbReference>
<feature type="transmembrane region" description="Helical" evidence="6">
    <location>
        <begin position="9"/>
        <end position="27"/>
    </location>
</feature>
<keyword evidence="4" id="KW-0378">Hydrolase</keyword>
<dbReference type="GO" id="GO:0016985">
    <property type="term" value="F:mannan endo-1,4-beta-mannosidase activity"/>
    <property type="evidence" value="ECO:0007669"/>
    <property type="project" value="UniProtKB-EC"/>
</dbReference>
<organism evidence="8 9">
    <name type="scientific">Salix dunnii</name>
    <dbReference type="NCBI Taxonomy" id="1413687"/>
    <lineage>
        <taxon>Eukaryota</taxon>
        <taxon>Viridiplantae</taxon>
        <taxon>Streptophyta</taxon>
        <taxon>Embryophyta</taxon>
        <taxon>Tracheophyta</taxon>
        <taxon>Spermatophyta</taxon>
        <taxon>Magnoliopsida</taxon>
        <taxon>eudicotyledons</taxon>
        <taxon>Gunneridae</taxon>
        <taxon>Pentapetalae</taxon>
        <taxon>rosids</taxon>
        <taxon>fabids</taxon>
        <taxon>Malpighiales</taxon>
        <taxon>Salicaceae</taxon>
        <taxon>Saliceae</taxon>
        <taxon>Salix</taxon>
    </lineage>
</organism>
<dbReference type="Proteomes" id="UP000657918">
    <property type="component" value="Unassembled WGS sequence"/>
</dbReference>